<feature type="transmembrane region" description="Helical" evidence="5">
    <location>
        <begin position="169"/>
        <end position="192"/>
    </location>
</feature>
<feature type="domain" description="Major facilitator superfamily (MFS) profile" evidence="6">
    <location>
        <begin position="14"/>
        <end position="403"/>
    </location>
</feature>
<organism evidence="7 8">
    <name type="scientific">Arthrobacter crusticola</name>
    <dbReference type="NCBI Taxonomy" id="2547960"/>
    <lineage>
        <taxon>Bacteria</taxon>
        <taxon>Bacillati</taxon>
        <taxon>Actinomycetota</taxon>
        <taxon>Actinomycetes</taxon>
        <taxon>Micrococcales</taxon>
        <taxon>Micrococcaceae</taxon>
        <taxon>Arthrobacter</taxon>
    </lineage>
</organism>
<dbReference type="InterPro" id="IPR052524">
    <property type="entry name" value="MFS_Cyanate_Porter"/>
</dbReference>
<evidence type="ECO:0000256" key="2">
    <source>
        <dbReference type="ARBA" id="ARBA00022692"/>
    </source>
</evidence>
<dbReference type="Pfam" id="PF07690">
    <property type="entry name" value="MFS_1"/>
    <property type="match status" value="1"/>
</dbReference>
<protein>
    <submittedName>
        <fullName evidence="7">MFS transporter</fullName>
    </submittedName>
</protein>
<comment type="caution">
    <text evidence="7">The sequence shown here is derived from an EMBL/GenBank/DDBJ whole genome shotgun (WGS) entry which is preliminary data.</text>
</comment>
<dbReference type="Gene3D" id="1.20.1250.20">
    <property type="entry name" value="MFS general substrate transporter like domains"/>
    <property type="match status" value="2"/>
</dbReference>
<evidence type="ECO:0000256" key="1">
    <source>
        <dbReference type="ARBA" id="ARBA00004651"/>
    </source>
</evidence>
<feature type="transmembrane region" description="Helical" evidence="5">
    <location>
        <begin position="372"/>
        <end position="392"/>
    </location>
</feature>
<keyword evidence="4 5" id="KW-0472">Membrane</keyword>
<dbReference type="PANTHER" id="PTHR23523:SF2">
    <property type="entry name" value="2-NITROIMIDAZOLE TRANSPORTER"/>
    <property type="match status" value="1"/>
</dbReference>
<proteinExistence type="predicted"/>
<feature type="transmembrane region" description="Helical" evidence="5">
    <location>
        <begin position="283"/>
        <end position="300"/>
    </location>
</feature>
<accession>A0A4R5TVN0</accession>
<feature type="transmembrane region" description="Helical" evidence="5">
    <location>
        <begin position="248"/>
        <end position="271"/>
    </location>
</feature>
<keyword evidence="3 5" id="KW-1133">Transmembrane helix</keyword>
<dbReference type="PANTHER" id="PTHR23523">
    <property type="match status" value="1"/>
</dbReference>
<evidence type="ECO:0000256" key="5">
    <source>
        <dbReference type="SAM" id="Phobius"/>
    </source>
</evidence>
<dbReference type="EMBL" id="SMTK01000003">
    <property type="protein sequence ID" value="TDK25177.1"/>
    <property type="molecule type" value="Genomic_DNA"/>
</dbReference>
<evidence type="ECO:0000259" key="6">
    <source>
        <dbReference type="PROSITE" id="PS50850"/>
    </source>
</evidence>
<feature type="transmembrane region" description="Helical" evidence="5">
    <location>
        <begin position="213"/>
        <end position="236"/>
    </location>
</feature>
<feature type="transmembrane region" description="Helical" evidence="5">
    <location>
        <begin position="306"/>
        <end position="328"/>
    </location>
</feature>
<dbReference type="PROSITE" id="PS50850">
    <property type="entry name" value="MFS"/>
    <property type="match status" value="1"/>
</dbReference>
<evidence type="ECO:0000256" key="3">
    <source>
        <dbReference type="ARBA" id="ARBA00022989"/>
    </source>
</evidence>
<dbReference type="SUPFAM" id="SSF103473">
    <property type="entry name" value="MFS general substrate transporter"/>
    <property type="match status" value="1"/>
</dbReference>
<evidence type="ECO:0000313" key="7">
    <source>
        <dbReference type="EMBL" id="TDK25177.1"/>
    </source>
</evidence>
<dbReference type="GO" id="GO:0005886">
    <property type="term" value="C:plasma membrane"/>
    <property type="evidence" value="ECO:0007669"/>
    <property type="project" value="UniProtKB-SubCell"/>
</dbReference>
<dbReference type="AlphaFoldDB" id="A0A4R5TVN0"/>
<dbReference type="OrthoDB" id="5317164at2"/>
<comment type="subcellular location">
    <subcellularLocation>
        <location evidence="1">Cell membrane</location>
        <topology evidence="1">Multi-pass membrane protein</topology>
    </subcellularLocation>
</comment>
<dbReference type="Proteomes" id="UP000295411">
    <property type="component" value="Unassembled WGS sequence"/>
</dbReference>
<feature type="transmembrane region" description="Helical" evidence="5">
    <location>
        <begin position="107"/>
        <end position="129"/>
    </location>
</feature>
<keyword evidence="2 5" id="KW-0812">Transmembrane</keyword>
<sequence length="405" mass="42009">MHAAARNAPDRTARFGFAFIGVLLIAVNLRVSFVSVGPVLANISADLDLPSAAAGFLTGLPLIAFAVFSPVAPGFASRLGLDRALWMSLLILASGIVLRSLPVPGFIWGGTALIGLAIAFLNVLVPSVVKRDFPRRVSQVTGSYTATQAAFAAVGAAVVVPVAQTSPAGWRLALGIWVGLVLIALAVLLPWLRRHGAATAHATAPQVPFRSPWASALGWQVTIFMGLQSIAFYILMAWLPTIEQSRGISATTAGIHLSVFLLVSVFASLATGRILHRGPDQRLVAFTTSALMFVTFLGLALAPGLILLWVILGAIGCGGLIVIALSLFSLRTVNYPQAASLSGMAQSVGYGLGAAGPVIFGGLRDVSGDWTLPLLATAVVMAVLAGTGVLAGRDRVISVPERPGN</sequence>
<feature type="transmembrane region" description="Helical" evidence="5">
    <location>
        <begin position="84"/>
        <end position="101"/>
    </location>
</feature>
<dbReference type="GO" id="GO:0022857">
    <property type="term" value="F:transmembrane transporter activity"/>
    <property type="evidence" value="ECO:0007669"/>
    <property type="project" value="InterPro"/>
</dbReference>
<reference evidence="7 8" key="1">
    <citation type="submission" date="2019-03" db="EMBL/GenBank/DDBJ databases">
        <title>Arthrobacter sp. nov., an bacterium isolated from biocrust in Mu Us Desert.</title>
        <authorList>
            <person name="Lixiong L."/>
        </authorList>
    </citation>
    <scope>NUCLEOTIDE SEQUENCE [LARGE SCALE GENOMIC DNA]</scope>
    <source>
        <strain evidence="7 8">SLN-3</strain>
    </source>
</reference>
<gene>
    <name evidence="7" type="ORF">E2F48_07760</name>
</gene>
<keyword evidence="8" id="KW-1185">Reference proteome</keyword>
<feature type="transmembrane region" description="Helical" evidence="5">
    <location>
        <begin position="141"/>
        <end position="163"/>
    </location>
</feature>
<dbReference type="InterPro" id="IPR036259">
    <property type="entry name" value="MFS_trans_sf"/>
</dbReference>
<feature type="transmembrane region" description="Helical" evidence="5">
    <location>
        <begin position="51"/>
        <end position="72"/>
    </location>
</feature>
<name>A0A4R5TVN0_9MICC</name>
<dbReference type="InterPro" id="IPR020846">
    <property type="entry name" value="MFS_dom"/>
</dbReference>
<evidence type="ECO:0000313" key="8">
    <source>
        <dbReference type="Proteomes" id="UP000295411"/>
    </source>
</evidence>
<dbReference type="RefSeq" id="WP_133403455.1">
    <property type="nucleotide sequence ID" value="NZ_SMTK01000003.1"/>
</dbReference>
<evidence type="ECO:0000256" key="4">
    <source>
        <dbReference type="ARBA" id="ARBA00023136"/>
    </source>
</evidence>
<feature type="transmembrane region" description="Helical" evidence="5">
    <location>
        <begin position="12"/>
        <end position="31"/>
    </location>
</feature>
<feature type="transmembrane region" description="Helical" evidence="5">
    <location>
        <begin position="340"/>
        <end position="360"/>
    </location>
</feature>
<dbReference type="InterPro" id="IPR011701">
    <property type="entry name" value="MFS"/>
</dbReference>